<feature type="transmembrane region" description="Helical" evidence="7">
    <location>
        <begin position="280"/>
        <end position="297"/>
    </location>
</feature>
<proteinExistence type="predicted"/>
<feature type="transmembrane region" description="Helical" evidence="7">
    <location>
        <begin position="40"/>
        <end position="60"/>
    </location>
</feature>
<dbReference type="InterPro" id="IPR011701">
    <property type="entry name" value="MFS"/>
</dbReference>
<dbReference type="Gene3D" id="1.20.1250.20">
    <property type="entry name" value="MFS general substrate transporter like domains"/>
    <property type="match status" value="1"/>
</dbReference>
<evidence type="ECO:0000313" key="10">
    <source>
        <dbReference type="Proteomes" id="UP000623967"/>
    </source>
</evidence>
<dbReference type="InterPro" id="IPR001958">
    <property type="entry name" value="Tet-R_TetA/multi-R_MdtG-like"/>
</dbReference>
<keyword evidence="5 7" id="KW-1133">Transmembrane helix</keyword>
<dbReference type="InterPro" id="IPR036259">
    <property type="entry name" value="MFS_trans_sf"/>
</dbReference>
<evidence type="ECO:0000313" key="9">
    <source>
        <dbReference type="EMBL" id="MBL4950815.1"/>
    </source>
</evidence>
<feature type="transmembrane region" description="Helical" evidence="7">
    <location>
        <begin position="7"/>
        <end position="28"/>
    </location>
</feature>
<keyword evidence="6 7" id="KW-0472">Membrane</keyword>
<evidence type="ECO:0000256" key="3">
    <source>
        <dbReference type="ARBA" id="ARBA00022475"/>
    </source>
</evidence>
<sequence>MMDRKAFFILGFIMFLTMTGYGIVLPTLPFLADNLNLSSVQMSSLIIIWAISQLITAPLWGRLADKIGRKPVLIFGVFGFGVAFLILIFAQSYWQLLLLRLIGAALSSGAQPAVFSMVADQTERKNRSQSIAKMGAVNGLGFLCGPAVGGVFSPFGVLVPFIVAGSLAFITLPFAWLFIKETDFQRENKNPSAKGSESLSLWQSIAMVTKKGYWDLYTIILGLSIAASSLFGLLGYFMIARFDSSPEFVSLAFSAQAGFSVIVQFFFLKKFTDFFEEDTICKMGLIISTFGYCLISISSFEWVAIVGCMFTGFGQALVRPIATAMLSKRNEMGQGITMGLQHAMDSLGRILGPLWGGWVFAYMVSAPFITSAIITALLLLIVMMTSKQPKIQLKKLRQKDTGHKNYHA</sequence>
<dbReference type="Pfam" id="PF07690">
    <property type="entry name" value="MFS_1"/>
    <property type="match status" value="1"/>
</dbReference>
<feature type="transmembrane region" description="Helical" evidence="7">
    <location>
        <begin position="216"/>
        <end position="242"/>
    </location>
</feature>
<comment type="subcellular location">
    <subcellularLocation>
        <location evidence="1">Cell membrane</location>
        <topology evidence="1">Multi-pass membrane protein</topology>
    </subcellularLocation>
</comment>
<dbReference type="SUPFAM" id="SSF103473">
    <property type="entry name" value="MFS general substrate transporter"/>
    <property type="match status" value="1"/>
</dbReference>
<dbReference type="PANTHER" id="PTHR43414:SF6">
    <property type="entry name" value="MULTIDRUG RESISTANCE PROTEIN MDTG"/>
    <property type="match status" value="1"/>
</dbReference>
<name>A0ABS1THL6_9BACI</name>
<dbReference type="PANTHER" id="PTHR43414">
    <property type="entry name" value="MULTIDRUG RESISTANCE PROTEIN MDTG"/>
    <property type="match status" value="1"/>
</dbReference>
<feature type="transmembrane region" description="Helical" evidence="7">
    <location>
        <begin position="158"/>
        <end position="179"/>
    </location>
</feature>
<feature type="transmembrane region" description="Helical" evidence="7">
    <location>
        <begin position="368"/>
        <end position="386"/>
    </location>
</feature>
<gene>
    <name evidence="9" type="ORF">JK635_00965</name>
</gene>
<organism evidence="9 10">
    <name type="scientific">Neobacillus paridis</name>
    <dbReference type="NCBI Taxonomy" id="2803862"/>
    <lineage>
        <taxon>Bacteria</taxon>
        <taxon>Bacillati</taxon>
        <taxon>Bacillota</taxon>
        <taxon>Bacilli</taxon>
        <taxon>Bacillales</taxon>
        <taxon>Bacillaceae</taxon>
        <taxon>Neobacillus</taxon>
    </lineage>
</organism>
<keyword evidence="2" id="KW-0813">Transport</keyword>
<comment type="caution">
    <text evidence="9">The sequence shown here is derived from an EMBL/GenBank/DDBJ whole genome shotgun (WGS) entry which is preliminary data.</text>
</comment>
<feature type="transmembrane region" description="Helical" evidence="7">
    <location>
        <begin position="248"/>
        <end position="268"/>
    </location>
</feature>
<keyword evidence="3" id="KW-1003">Cell membrane</keyword>
<dbReference type="InterPro" id="IPR020846">
    <property type="entry name" value="MFS_dom"/>
</dbReference>
<dbReference type="CDD" id="cd17325">
    <property type="entry name" value="MFS_MdtG_SLC18_like"/>
    <property type="match status" value="1"/>
</dbReference>
<feature type="transmembrane region" description="Helical" evidence="7">
    <location>
        <begin position="131"/>
        <end position="152"/>
    </location>
</feature>
<evidence type="ECO:0000259" key="8">
    <source>
        <dbReference type="PROSITE" id="PS50850"/>
    </source>
</evidence>
<evidence type="ECO:0000256" key="5">
    <source>
        <dbReference type="ARBA" id="ARBA00022989"/>
    </source>
</evidence>
<protein>
    <submittedName>
        <fullName evidence="9">MFS transporter</fullName>
    </submittedName>
</protein>
<feature type="transmembrane region" description="Helical" evidence="7">
    <location>
        <begin position="72"/>
        <end position="91"/>
    </location>
</feature>
<keyword evidence="10" id="KW-1185">Reference proteome</keyword>
<keyword evidence="4 7" id="KW-0812">Transmembrane</keyword>
<feature type="domain" description="Major facilitator superfamily (MFS) profile" evidence="8">
    <location>
        <begin position="6"/>
        <end position="390"/>
    </location>
</feature>
<reference evidence="9 10" key="1">
    <citation type="submission" date="2021-01" db="EMBL/GenBank/DDBJ databases">
        <title>Genome public.</title>
        <authorList>
            <person name="Liu C."/>
            <person name="Sun Q."/>
        </authorList>
    </citation>
    <scope>NUCLEOTIDE SEQUENCE [LARGE SCALE GENOMIC DNA]</scope>
    <source>
        <strain evidence="9 10">YIM B02564</strain>
    </source>
</reference>
<accession>A0ABS1THL6</accession>
<feature type="transmembrane region" description="Helical" evidence="7">
    <location>
        <begin position="97"/>
        <end position="119"/>
    </location>
</feature>
<dbReference type="PRINTS" id="PR01035">
    <property type="entry name" value="TCRTETA"/>
</dbReference>
<evidence type="ECO:0000256" key="7">
    <source>
        <dbReference type="SAM" id="Phobius"/>
    </source>
</evidence>
<evidence type="ECO:0000256" key="2">
    <source>
        <dbReference type="ARBA" id="ARBA00022448"/>
    </source>
</evidence>
<evidence type="ECO:0000256" key="4">
    <source>
        <dbReference type="ARBA" id="ARBA00022692"/>
    </source>
</evidence>
<dbReference type="Proteomes" id="UP000623967">
    <property type="component" value="Unassembled WGS sequence"/>
</dbReference>
<evidence type="ECO:0000256" key="1">
    <source>
        <dbReference type="ARBA" id="ARBA00004651"/>
    </source>
</evidence>
<dbReference type="EMBL" id="JAESWB010000005">
    <property type="protein sequence ID" value="MBL4950815.1"/>
    <property type="molecule type" value="Genomic_DNA"/>
</dbReference>
<evidence type="ECO:0000256" key="6">
    <source>
        <dbReference type="ARBA" id="ARBA00023136"/>
    </source>
</evidence>
<dbReference type="PROSITE" id="PS50850">
    <property type="entry name" value="MFS"/>
    <property type="match status" value="1"/>
</dbReference>